<gene>
    <name evidence="1" type="ORF">ACFSDA_15340</name>
</gene>
<organism evidence="1 2">
    <name type="scientific">Brachybacterium rhamnosum</name>
    <dbReference type="NCBI Taxonomy" id="173361"/>
    <lineage>
        <taxon>Bacteria</taxon>
        <taxon>Bacillati</taxon>
        <taxon>Actinomycetota</taxon>
        <taxon>Actinomycetes</taxon>
        <taxon>Micrococcales</taxon>
        <taxon>Dermabacteraceae</taxon>
        <taxon>Brachybacterium</taxon>
    </lineage>
</organism>
<evidence type="ECO:0000313" key="1">
    <source>
        <dbReference type="EMBL" id="MFD1836438.1"/>
    </source>
</evidence>
<dbReference type="Proteomes" id="UP001597280">
    <property type="component" value="Unassembled WGS sequence"/>
</dbReference>
<protein>
    <recommendedName>
        <fullName evidence="3">Chitin-binding type-3 domain-containing protein</fullName>
    </recommendedName>
</protein>
<name>A0ABW4Q0Z3_9MICO</name>
<sequence length="153" mass="16275">MDAVTTPEDVTAMTDAELAEKAASIEAERARRAVVTDAEQRTDAMCLEYLLASGRTNGAAFEPPVGFIGAYPRGWRVTVDGRAFEASVPGATGTPPGTGWTEVDPASSFVDFWAPGSYEEGEQVRDAGLIWTARTTVVDGPRPSEYPGGWTTT</sequence>
<proteinExistence type="predicted"/>
<accession>A0ABW4Q0Z3</accession>
<dbReference type="RefSeq" id="WP_343905912.1">
    <property type="nucleotide sequence ID" value="NZ_BAAAIS010000003.1"/>
</dbReference>
<reference evidence="2" key="1">
    <citation type="journal article" date="2019" name="Int. J. Syst. Evol. Microbiol.">
        <title>The Global Catalogue of Microorganisms (GCM) 10K type strain sequencing project: providing services to taxonomists for standard genome sequencing and annotation.</title>
        <authorList>
            <consortium name="The Broad Institute Genomics Platform"/>
            <consortium name="The Broad Institute Genome Sequencing Center for Infectious Disease"/>
            <person name="Wu L."/>
            <person name="Ma J."/>
        </authorList>
    </citation>
    <scope>NUCLEOTIDE SEQUENCE [LARGE SCALE GENOMIC DNA]</scope>
    <source>
        <strain evidence="2">JCM 11650</strain>
    </source>
</reference>
<evidence type="ECO:0000313" key="2">
    <source>
        <dbReference type="Proteomes" id="UP001597280"/>
    </source>
</evidence>
<comment type="caution">
    <text evidence="1">The sequence shown here is derived from an EMBL/GenBank/DDBJ whole genome shotgun (WGS) entry which is preliminary data.</text>
</comment>
<keyword evidence="2" id="KW-1185">Reference proteome</keyword>
<evidence type="ECO:0008006" key="3">
    <source>
        <dbReference type="Google" id="ProtNLM"/>
    </source>
</evidence>
<dbReference type="EMBL" id="JBHUFL010000003">
    <property type="protein sequence ID" value="MFD1836438.1"/>
    <property type="molecule type" value="Genomic_DNA"/>
</dbReference>